<keyword evidence="1" id="KW-1133">Transmembrane helix</keyword>
<evidence type="ECO:0000313" key="2">
    <source>
        <dbReference type="EMBL" id="MBD3930785.1"/>
    </source>
</evidence>
<sequence length="71" mass="7896">MLEQLMVTAGVGAGAAGVRVLVHWLAVRERERVFSRALRSRGSEVTVEYRDARLTVRTGRGGDGDERRAER</sequence>
<dbReference type="EMBL" id="JACXYU010000001">
    <property type="protein sequence ID" value="MBD3930785.1"/>
    <property type="molecule type" value="Genomic_DNA"/>
</dbReference>
<keyword evidence="1" id="KW-0812">Transmembrane</keyword>
<evidence type="ECO:0000256" key="1">
    <source>
        <dbReference type="SAM" id="Phobius"/>
    </source>
</evidence>
<dbReference type="AlphaFoldDB" id="A0A927EWN7"/>
<comment type="caution">
    <text evidence="2">The sequence shown here is derived from an EMBL/GenBank/DDBJ whole genome shotgun (WGS) entry which is preliminary data.</text>
</comment>
<protein>
    <submittedName>
        <fullName evidence="2">Uncharacterized protein</fullName>
    </submittedName>
</protein>
<proteinExistence type="predicted"/>
<organism evidence="2 3">
    <name type="scientific">Streptomyces chumphonensis</name>
    <dbReference type="NCBI Taxonomy" id="1214925"/>
    <lineage>
        <taxon>Bacteria</taxon>
        <taxon>Bacillati</taxon>
        <taxon>Actinomycetota</taxon>
        <taxon>Actinomycetes</taxon>
        <taxon>Kitasatosporales</taxon>
        <taxon>Streptomycetaceae</taxon>
        <taxon>Streptomyces</taxon>
    </lineage>
</organism>
<keyword evidence="1" id="KW-0472">Membrane</keyword>
<gene>
    <name evidence="2" type="ORF">IF129_04290</name>
</gene>
<evidence type="ECO:0000313" key="3">
    <source>
        <dbReference type="Proteomes" id="UP000632289"/>
    </source>
</evidence>
<feature type="transmembrane region" description="Helical" evidence="1">
    <location>
        <begin position="6"/>
        <end position="27"/>
    </location>
</feature>
<accession>A0A927EWN7</accession>
<dbReference type="Proteomes" id="UP000632289">
    <property type="component" value="Unassembled WGS sequence"/>
</dbReference>
<reference evidence="2" key="1">
    <citation type="submission" date="2020-09" db="EMBL/GenBank/DDBJ databases">
        <title>Secondary metabolite and genome analysis of marine Streptomyces chumphonensis KK1-2T.</title>
        <authorList>
            <person name="Phongsopitanun W."/>
            <person name="Kanchanasin P."/>
            <person name="Pittayakhajonwut P."/>
            <person name="Suwanborirux K."/>
            <person name="Tanasupawat S."/>
        </authorList>
    </citation>
    <scope>NUCLEOTIDE SEQUENCE</scope>
    <source>
        <strain evidence="2">KK1-2</strain>
    </source>
</reference>
<dbReference type="RefSeq" id="WP_191208019.1">
    <property type="nucleotide sequence ID" value="NZ_BAABKL010000039.1"/>
</dbReference>
<name>A0A927EWN7_9ACTN</name>
<keyword evidence="3" id="KW-1185">Reference proteome</keyword>